<dbReference type="Pfam" id="PF00583">
    <property type="entry name" value="Acetyltransf_1"/>
    <property type="match status" value="1"/>
</dbReference>
<keyword evidence="2" id="KW-0689">Ribosomal protein</keyword>
<name>A0A1I3QYU9_9BACL</name>
<accession>A0A1I3QYU9</accession>
<dbReference type="GO" id="GO:0016747">
    <property type="term" value="F:acyltransferase activity, transferring groups other than amino-acyl groups"/>
    <property type="evidence" value="ECO:0007669"/>
    <property type="project" value="InterPro"/>
</dbReference>
<keyword evidence="3" id="KW-1185">Reference proteome</keyword>
<dbReference type="InterPro" id="IPR016181">
    <property type="entry name" value="Acyl_CoA_acyltransferase"/>
</dbReference>
<sequence>MDVRIEQAEREDFSEMIQLADLTLPDRMNLHELKKYIELFPELIFKATHEGRLIGFGCAGIDMYQTTGWLLFSNVHQEYQGRGIGKKLVEARLQALRQHPTLQRVLVTVSETNVKSIRALEAFGFALAKKEEDYYGTGKQRNIMELPLLAMPKLADKEAGVAANPLL</sequence>
<dbReference type="Proteomes" id="UP000198915">
    <property type="component" value="Unassembled WGS sequence"/>
</dbReference>
<gene>
    <name evidence="2" type="ORF">SAMN05518846_103229</name>
</gene>
<dbReference type="STRING" id="1884381.SAMN05518846_103229"/>
<reference evidence="3" key="1">
    <citation type="submission" date="2016-10" db="EMBL/GenBank/DDBJ databases">
        <authorList>
            <person name="Varghese N."/>
            <person name="Submissions S."/>
        </authorList>
    </citation>
    <scope>NUCLEOTIDE SEQUENCE [LARGE SCALE GENOMIC DNA]</scope>
    <source>
        <strain evidence="3">OK042</strain>
    </source>
</reference>
<dbReference type="SUPFAM" id="SSF55729">
    <property type="entry name" value="Acyl-CoA N-acyltransferases (Nat)"/>
    <property type="match status" value="1"/>
</dbReference>
<evidence type="ECO:0000313" key="2">
    <source>
        <dbReference type="EMBL" id="SFJ39443.1"/>
    </source>
</evidence>
<feature type="domain" description="N-acetyltransferase" evidence="1">
    <location>
        <begin position="3"/>
        <end position="149"/>
    </location>
</feature>
<dbReference type="InterPro" id="IPR000182">
    <property type="entry name" value="GNAT_dom"/>
</dbReference>
<evidence type="ECO:0000259" key="1">
    <source>
        <dbReference type="PROSITE" id="PS51186"/>
    </source>
</evidence>
<dbReference type="CDD" id="cd04301">
    <property type="entry name" value="NAT_SF"/>
    <property type="match status" value="1"/>
</dbReference>
<evidence type="ECO:0000313" key="3">
    <source>
        <dbReference type="Proteomes" id="UP000198915"/>
    </source>
</evidence>
<dbReference type="PROSITE" id="PS51186">
    <property type="entry name" value="GNAT"/>
    <property type="match status" value="1"/>
</dbReference>
<proteinExistence type="predicted"/>
<protein>
    <submittedName>
        <fullName evidence="2">Ribosomal protein S18 acetylase RimI</fullName>
    </submittedName>
</protein>
<dbReference type="Gene3D" id="3.40.630.30">
    <property type="match status" value="1"/>
</dbReference>
<dbReference type="GO" id="GO:0005840">
    <property type="term" value="C:ribosome"/>
    <property type="evidence" value="ECO:0007669"/>
    <property type="project" value="UniProtKB-KW"/>
</dbReference>
<dbReference type="AlphaFoldDB" id="A0A1I3QYU9"/>
<organism evidence="2 3">
    <name type="scientific">Brevibacillus centrosporus</name>
    <dbReference type="NCBI Taxonomy" id="54910"/>
    <lineage>
        <taxon>Bacteria</taxon>
        <taxon>Bacillati</taxon>
        <taxon>Bacillota</taxon>
        <taxon>Bacilli</taxon>
        <taxon>Bacillales</taxon>
        <taxon>Paenibacillaceae</taxon>
        <taxon>Brevibacillus</taxon>
    </lineage>
</organism>
<dbReference type="RefSeq" id="WP_092267202.1">
    <property type="nucleotide sequence ID" value="NZ_BJOE01000004.1"/>
</dbReference>
<dbReference type="EMBL" id="FORT01000003">
    <property type="protein sequence ID" value="SFJ39443.1"/>
    <property type="molecule type" value="Genomic_DNA"/>
</dbReference>
<keyword evidence="2" id="KW-0687">Ribonucleoprotein</keyword>